<dbReference type="EMBL" id="FJUY01000020">
    <property type="protein sequence ID" value="CZT24310.1"/>
    <property type="molecule type" value="Genomic_DNA"/>
</dbReference>
<dbReference type="PRINTS" id="PR00755">
    <property type="entry name" value="AFLATOXINBRP"/>
</dbReference>
<dbReference type="SUPFAM" id="SSF57701">
    <property type="entry name" value="Zn2/Cys6 DNA-binding domain"/>
    <property type="match status" value="1"/>
</dbReference>
<dbReference type="GeneID" id="35605084"/>
<dbReference type="PANTHER" id="PTHR47256">
    <property type="entry name" value="ZN(II)2CYS6 TRANSCRIPTION FACTOR (EUROFUNG)-RELATED"/>
    <property type="match status" value="1"/>
</dbReference>
<dbReference type="RefSeq" id="XP_023631034.1">
    <property type="nucleotide sequence ID" value="XM_023775266.1"/>
</dbReference>
<dbReference type="CDD" id="cd00067">
    <property type="entry name" value="GAL4"/>
    <property type="match status" value="1"/>
</dbReference>
<keyword evidence="1" id="KW-0539">Nucleus</keyword>
<dbReference type="STRING" id="112498.A0A2D3VBF9"/>
<dbReference type="AlphaFoldDB" id="A0A2D3VBF9"/>
<dbReference type="PROSITE" id="PS00463">
    <property type="entry name" value="ZN2_CY6_FUNGAL_1"/>
    <property type="match status" value="1"/>
</dbReference>
<dbReference type="InterPro" id="IPR053187">
    <property type="entry name" value="Notoamide_regulator"/>
</dbReference>
<dbReference type="Proteomes" id="UP000225277">
    <property type="component" value="Unassembled WGS sequence"/>
</dbReference>
<protein>
    <recommendedName>
        <fullName evidence="3">Zn(2)-C6 fungal-type domain-containing protein</fullName>
    </recommendedName>
</protein>
<keyword evidence="5" id="KW-1185">Reference proteome</keyword>
<evidence type="ECO:0000313" key="5">
    <source>
        <dbReference type="Proteomes" id="UP000225277"/>
    </source>
</evidence>
<dbReference type="SMART" id="SM00066">
    <property type="entry name" value="GAL4"/>
    <property type="match status" value="1"/>
</dbReference>
<evidence type="ECO:0000259" key="3">
    <source>
        <dbReference type="PROSITE" id="PS50048"/>
    </source>
</evidence>
<dbReference type="GO" id="GO:0008270">
    <property type="term" value="F:zinc ion binding"/>
    <property type="evidence" value="ECO:0007669"/>
    <property type="project" value="InterPro"/>
</dbReference>
<dbReference type="Pfam" id="PF00172">
    <property type="entry name" value="Zn_clus"/>
    <property type="match status" value="1"/>
</dbReference>
<feature type="domain" description="Zn(2)-C6 fungal-type" evidence="3">
    <location>
        <begin position="57"/>
        <end position="87"/>
    </location>
</feature>
<reference evidence="4 5" key="1">
    <citation type="submission" date="2016-03" db="EMBL/GenBank/DDBJ databases">
        <authorList>
            <person name="Ploux O."/>
        </authorList>
    </citation>
    <scope>NUCLEOTIDE SEQUENCE [LARGE SCALE GENOMIC DNA]</scope>
    <source>
        <strain evidence="4 5">URUG2</strain>
    </source>
</reference>
<proteinExistence type="predicted"/>
<dbReference type="PROSITE" id="PS50048">
    <property type="entry name" value="ZN2_CY6_FUNGAL_2"/>
    <property type="match status" value="1"/>
</dbReference>
<gene>
    <name evidence="4" type="ORF">RCC_10031</name>
</gene>
<dbReference type="Gene3D" id="4.10.240.10">
    <property type="entry name" value="Zn(2)-C6 fungal-type DNA-binding domain"/>
    <property type="match status" value="1"/>
</dbReference>
<accession>A0A2D3VBF9</accession>
<evidence type="ECO:0000256" key="1">
    <source>
        <dbReference type="ARBA" id="ARBA00023242"/>
    </source>
</evidence>
<dbReference type="OrthoDB" id="2985014at2759"/>
<sequence length="168" mass="18763">MFAYLPANPALQQKHNLRHEADTMELPLSGVSSPDVTEPADGSGPSRPKKRLQVRHACLSCRTDKVKCSGVHPMCSRCKTRSLDCSYDVPLENMTKMQHLRSKITEQERRLVHIGQIFDILQNGTDSEAAEALARLRMGEKMEEVVNSMRLRTSPTRGSKSPETMVSA</sequence>
<feature type="region of interest" description="Disordered" evidence="2">
    <location>
        <begin position="26"/>
        <end position="51"/>
    </location>
</feature>
<evidence type="ECO:0000313" key="4">
    <source>
        <dbReference type="EMBL" id="CZT24310.1"/>
    </source>
</evidence>
<dbReference type="PANTHER" id="PTHR47256:SF1">
    <property type="entry name" value="ZN(II)2CYS6 TRANSCRIPTION FACTOR (EUROFUNG)"/>
    <property type="match status" value="1"/>
</dbReference>
<organism evidence="4 5">
    <name type="scientific">Ramularia collo-cygni</name>
    <dbReference type="NCBI Taxonomy" id="112498"/>
    <lineage>
        <taxon>Eukaryota</taxon>
        <taxon>Fungi</taxon>
        <taxon>Dikarya</taxon>
        <taxon>Ascomycota</taxon>
        <taxon>Pezizomycotina</taxon>
        <taxon>Dothideomycetes</taxon>
        <taxon>Dothideomycetidae</taxon>
        <taxon>Mycosphaerellales</taxon>
        <taxon>Mycosphaerellaceae</taxon>
        <taxon>Ramularia</taxon>
    </lineage>
</organism>
<evidence type="ECO:0000256" key="2">
    <source>
        <dbReference type="SAM" id="MobiDB-lite"/>
    </source>
</evidence>
<dbReference type="InterPro" id="IPR001138">
    <property type="entry name" value="Zn2Cys6_DnaBD"/>
</dbReference>
<name>A0A2D3VBF9_9PEZI</name>
<dbReference type="InterPro" id="IPR036864">
    <property type="entry name" value="Zn2-C6_fun-type_DNA-bd_sf"/>
</dbReference>
<dbReference type="GO" id="GO:0000981">
    <property type="term" value="F:DNA-binding transcription factor activity, RNA polymerase II-specific"/>
    <property type="evidence" value="ECO:0007669"/>
    <property type="project" value="InterPro"/>
</dbReference>